<dbReference type="PANTHER" id="PTHR46128">
    <property type="entry name" value="MITOCHONDRIAL GROUP I INTRON SPLICING FACTOR CCM1"/>
    <property type="match status" value="1"/>
</dbReference>
<gene>
    <name evidence="4" type="ORF">CEPIT_LOCUS37710</name>
</gene>
<comment type="similarity">
    <text evidence="1">Belongs to the PPR family. P subfamily.</text>
</comment>
<dbReference type="Pfam" id="PF13041">
    <property type="entry name" value="PPR_2"/>
    <property type="match status" value="3"/>
</dbReference>
<evidence type="ECO:0000256" key="3">
    <source>
        <dbReference type="PROSITE-ProRule" id="PRU00708"/>
    </source>
</evidence>
<dbReference type="Gene3D" id="1.25.40.10">
    <property type="entry name" value="Tetratricopeptide repeat domain"/>
    <property type="match status" value="4"/>
</dbReference>
<evidence type="ECO:0000313" key="4">
    <source>
        <dbReference type="EMBL" id="CAH9139604.1"/>
    </source>
</evidence>
<dbReference type="Pfam" id="PF12854">
    <property type="entry name" value="PPR_1"/>
    <property type="match status" value="1"/>
</dbReference>
<feature type="repeat" description="PPR" evidence="3">
    <location>
        <begin position="291"/>
        <end position="325"/>
    </location>
</feature>
<sequence length="504" mass="57838">MIFKRSIYHLVQSAHLVIPPIPIRNNLKFFSTSLSSSGSFHSGLRTDSDIGILLAKLSPGSSDDEVFMSLQSDPNCDAIQPSHNLVGKLLHCFKDDWKSALGAFRWAESRPGYKPLPEFYDKVVDILGKMKKMDKMCAFLDEMSENQDHIVTLSTIGKVMRRFAGAGEWKGAVRVFDELGKYGFEKNTETMNLLLDALCKANRVLQAREIFLELKSHIQPNLNTFNIFIHGWCKANRVDEALWTVQEMKGNGFHPCVISYSTIITSYCKQSEYPKAFELLEEMKAQGCKPNVVTFTTIISSLTKMERFEEALKVCDKMRSYGVEPDTLFYNALIHTLGRSRKLKEAIDVLKVEMPIYGVKPNTSTYNSLIAMFCYHRQEEPALECLRELERSPHCEPDMQSYFPMLKLCFRNGKTDDLLPKLLDDMVNEHHLSLDLAGYSLLIHGLCRSNKCEWAYRLFEEMVAKEVTPRYQTCTLLLEEIKQKNMFHAAERIEDFMKKMKKSS</sequence>
<organism evidence="4 5">
    <name type="scientific">Cuscuta epithymum</name>
    <dbReference type="NCBI Taxonomy" id="186058"/>
    <lineage>
        <taxon>Eukaryota</taxon>
        <taxon>Viridiplantae</taxon>
        <taxon>Streptophyta</taxon>
        <taxon>Embryophyta</taxon>
        <taxon>Tracheophyta</taxon>
        <taxon>Spermatophyta</taxon>
        <taxon>Magnoliopsida</taxon>
        <taxon>eudicotyledons</taxon>
        <taxon>Gunneridae</taxon>
        <taxon>Pentapetalae</taxon>
        <taxon>asterids</taxon>
        <taxon>lamiids</taxon>
        <taxon>Solanales</taxon>
        <taxon>Convolvulaceae</taxon>
        <taxon>Cuscuteae</taxon>
        <taxon>Cuscuta</taxon>
        <taxon>Cuscuta subgen. Cuscuta</taxon>
    </lineage>
</organism>
<feature type="repeat" description="PPR" evidence="3">
    <location>
        <begin position="256"/>
        <end position="290"/>
    </location>
</feature>
<feature type="repeat" description="PPR" evidence="3">
    <location>
        <begin position="326"/>
        <end position="361"/>
    </location>
</feature>
<comment type="caution">
    <text evidence="4">The sequence shown here is derived from an EMBL/GenBank/DDBJ whole genome shotgun (WGS) entry which is preliminary data.</text>
</comment>
<feature type="repeat" description="PPR" evidence="3">
    <location>
        <begin position="362"/>
        <end position="392"/>
    </location>
</feature>
<dbReference type="InterPro" id="IPR002885">
    <property type="entry name" value="PPR_rpt"/>
</dbReference>
<feature type="repeat" description="PPR" evidence="3">
    <location>
        <begin position="221"/>
        <end position="255"/>
    </location>
</feature>
<dbReference type="PANTHER" id="PTHR46128:SF194">
    <property type="entry name" value="PENTACOTRIPEPTIDE-REPEAT REGION OF PRORP DOMAIN-CONTAINING PROTEIN"/>
    <property type="match status" value="1"/>
</dbReference>
<dbReference type="Proteomes" id="UP001152523">
    <property type="component" value="Unassembled WGS sequence"/>
</dbReference>
<dbReference type="NCBIfam" id="TIGR00756">
    <property type="entry name" value="PPR"/>
    <property type="match status" value="5"/>
</dbReference>
<feature type="repeat" description="PPR" evidence="3">
    <location>
        <begin position="435"/>
        <end position="469"/>
    </location>
</feature>
<keyword evidence="2" id="KW-0677">Repeat</keyword>
<protein>
    <recommendedName>
        <fullName evidence="6">Pentatricopeptide repeat-containing protein</fullName>
    </recommendedName>
</protein>
<evidence type="ECO:0000256" key="1">
    <source>
        <dbReference type="ARBA" id="ARBA00007626"/>
    </source>
</evidence>
<accession>A0AAV0FWA0</accession>
<feature type="repeat" description="PPR" evidence="3">
    <location>
        <begin position="187"/>
        <end position="217"/>
    </location>
</feature>
<dbReference type="InterPro" id="IPR011990">
    <property type="entry name" value="TPR-like_helical_dom_sf"/>
</dbReference>
<dbReference type="AlphaFoldDB" id="A0AAV0FWA0"/>
<evidence type="ECO:0008006" key="6">
    <source>
        <dbReference type="Google" id="ProtNLM"/>
    </source>
</evidence>
<evidence type="ECO:0000313" key="5">
    <source>
        <dbReference type="Proteomes" id="UP001152523"/>
    </source>
</evidence>
<reference evidence="4" key="1">
    <citation type="submission" date="2022-07" db="EMBL/GenBank/DDBJ databases">
        <authorList>
            <person name="Macas J."/>
            <person name="Novak P."/>
            <person name="Neumann P."/>
        </authorList>
    </citation>
    <scope>NUCLEOTIDE SEQUENCE</scope>
</reference>
<name>A0AAV0FWA0_9ASTE</name>
<evidence type="ECO:0000256" key="2">
    <source>
        <dbReference type="ARBA" id="ARBA00022737"/>
    </source>
</evidence>
<dbReference type="PROSITE" id="PS51375">
    <property type="entry name" value="PPR"/>
    <property type="match status" value="7"/>
</dbReference>
<dbReference type="InterPro" id="IPR050872">
    <property type="entry name" value="PPR_P_subfamily"/>
</dbReference>
<proteinExistence type="inferred from homology"/>
<keyword evidence="5" id="KW-1185">Reference proteome</keyword>
<dbReference type="EMBL" id="CAMAPF010001017">
    <property type="protein sequence ID" value="CAH9139604.1"/>
    <property type="molecule type" value="Genomic_DNA"/>
</dbReference>